<protein>
    <submittedName>
        <fullName evidence="1">Lipoprotein, putative</fullName>
    </submittedName>
</protein>
<dbReference type="HOGENOM" id="CLU_2804179_0_0_4"/>
<dbReference type="Proteomes" id="UP000006693">
    <property type="component" value="Chromosome 1"/>
</dbReference>
<gene>
    <name evidence="1" type="ordered locus">BMA3009</name>
</gene>
<evidence type="ECO:0000313" key="2">
    <source>
        <dbReference type="Proteomes" id="UP000006693"/>
    </source>
</evidence>
<accession>A0A0H2WGX2</accession>
<sequence length="67" mass="7538">MRCDGSSLNAVLSSCAARRRSERRAPLFCNCPTRMQTIDKTPIEHAERARAAIFWCKAADRGRIVTN</sequence>
<proteinExistence type="predicted"/>
<keyword evidence="1" id="KW-0449">Lipoprotein</keyword>
<keyword evidence="2" id="KW-1185">Reference proteome</keyword>
<dbReference type="EMBL" id="CP000010">
    <property type="protein sequence ID" value="AAU48426.1"/>
    <property type="molecule type" value="Genomic_DNA"/>
</dbReference>
<name>A0A0H2WGX2_BURMA</name>
<evidence type="ECO:0000313" key="1">
    <source>
        <dbReference type="EMBL" id="AAU48426.1"/>
    </source>
</evidence>
<dbReference type="PROSITE" id="PS51257">
    <property type="entry name" value="PROKAR_LIPOPROTEIN"/>
    <property type="match status" value="1"/>
</dbReference>
<organism evidence="1 2">
    <name type="scientific">Burkholderia mallei (strain ATCC 23344)</name>
    <dbReference type="NCBI Taxonomy" id="243160"/>
    <lineage>
        <taxon>Bacteria</taxon>
        <taxon>Pseudomonadati</taxon>
        <taxon>Pseudomonadota</taxon>
        <taxon>Betaproteobacteria</taxon>
        <taxon>Burkholderiales</taxon>
        <taxon>Burkholderiaceae</taxon>
        <taxon>Burkholderia</taxon>
        <taxon>pseudomallei group</taxon>
    </lineage>
</organism>
<reference evidence="1 2" key="1">
    <citation type="journal article" date="2004" name="Proc. Natl. Acad. Sci. U.S.A.">
        <title>Structural flexibility in the Burkholderia mallei genome.</title>
        <authorList>
            <person name="Nierman W.C."/>
            <person name="DeShazer D."/>
            <person name="Kim H.S."/>
            <person name="Tettelin H."/>
            <person name="Nelson K.E."/>
            <person name="Feldblyum T."/>
            <person name="Ulrich R.L."/>
            <person name="Ronning C.M."/>
            <person name="Brinkac L.M."/>
            <person name="Daugherty S.C."/>
            <person name="Davidsen T.D."/>
            <person name="Deboy R.T."/>
            <person name="Dimitrov G."/>
            <person name="Dodson R.J."/>
            <person name="Durkin A.S."/>
            <person name="Gwinn M.L."/>
            <person name="Haft D.H."/>
            <person name="Khouri H."/>
            <person name="Kolonay J.F."/>
            <person name="Madupu R."/>
            <person name="Mohammoud Y."/>
            <person name="Nelson W.C."/>
            <person name="Radune D."/>
            <person name="Romero C.M."/>
            <person name="Sarria S."/>
            <person name="Selengut J."/>
            <person name="Shamblin C."/>
            <person name="Sullivan S.A."/>
            <person name="White O."/>
            <person name="Yu Y."/>
            <person name="Zafar N."/>
            <person name="Zhou L."/>
            <person name="Fraser C.M."/>
        </authorList>
    </citation>
    <scope>NUCLEOTIDE SEQUENCE [LARGE SCALE GENOMIC DNA]</scope>
    <source>
        <strain evidence="1 2">ATCC 23344</strain>
    </source>
</reference>
<dbReference type="AlphaFoldDB" id="A0A0H2WGX2"/>
<dbReference type="KEGG" id="bma:BMA3009"/>